<feature type="chain" id="PRO_5026880559" description="Lipoprotein" evidence="2">
    <location>
        <begin position="21"/>
        <end position="67"/>
    </location>
</feature>
<gene>
    <name evidence="3" type="ORF">AVDCRST_MAG27-1991</name>
</gene>
<evidence type="ECO:0008006" key="4">
    <source>
        <dbReference type="Google" id="ProtNLM"/>
    </source>
</evidence>
<evidence type="ECO:0000256" key="1">
    <source>
        <dbReference type="SAM" id="MobiDB-lite"/>
    </source>
</evidence>
<reference evidence="3" key="1">
    <citation type="submission" date="2020-02" db="EMBL/GenBank/DDBJ databases">
        <authorList>
            <person name="Meier V. D."/>
        </authorList>
    </citation>
    <scope>NUCLEOTIDE SEQUENCE</scope>
    <source>
        <strain evidence="3">AVDCRST_MAG27</strain>
    </source>
</reference>
<feature type="signal peptide" evidence="2">
    <location>
        <begin position="1"/>
        <end position="20"/>
    </location>
</feature>
<evidence type="ECO:0000256" key="2">
    <source>
        <dbReference type="SAM" id="SignalP"/>
    </source>
</evidence>
<dbReference type="PROSITE" id="PS51257">
    <property type="entry name" value="PROKAR_LIPOPROTEIN"/>
    <property type="match status" value="1"/>
</dbReference>
<proteinExistence type="predicted"/>
<feature type="region of interest" description="Disordered" evidence="1">
    <location>
        <begin position="20"/>
        <end position="67"/>
    </location>
</feature>
<accession>A0A6J4IGQ7</accession>
<sequence length="67" mass="6725">MNTIRLLSLGGLLLAGAACSNPAPRSSADPGVVQNQNPRSLNAPYYSGSDPDFPRGGRAGRSSGGGP</sequence>
<keyword evidence="2" id="KW-0732">Signal</keyword>
<organism evidence="3">
    <name type="scientific">uncultured Craurococcus sp</name>
    <dbReference type="NCBI Taxonomy" id="1135998"/>
    <lineage>
        <taxon>Bacteria</taxon>
        <taxon>Pseudomonadati</taxon>
        <taxon>Pseudomonadota</taxon>
        <taxon>Alphaproteobacteria</taxon>
        <taxon>Acetobacterales</taxon>
        <taxon>Acetobacteraceae</taxon>
        <taxon>Craurococcus</taxon>
        <taxon>environmental samples</taxon>
    </lineage>
</organism>
<feature type="compositionally biased region" description="Gly residues" evidence="1">
    <location>
        <begin position="57"/>
        <end position="67"/>
    </location>
</feature>
<protein>
    <recommendedName>
        <fullName evidence="4">Lipoprotein</fullName>
    </recommendedName>
</protein>
<evidence type="ECO:0000313" key="3">
    <source>
        <dbReference type="EMBL" id="CAA9249878.1"/>
    </source>
</evidence>
<dbReference type="AlphaFoldDB" id="A0A6J4IGQ7"/>
<dbReference type="EMBL" id="CADCTD010000081">
    <property type="protein sequence ID" value="CAA9249878.1"/>
    <property type="molecule type" value="Genomic_DNA"/>
</dbReference>
<name>A0A6J4IGQ7_9PROT</name>